<evidence type="ECO:0000256" key="3">
    <source>
        <dbReference type="ARBA" id="ARBA00022748"/>
    </source>
</evidence>
<evidence type="ECO:0000256" key="6">
    <source>
        <dbReference type="SAM" id="Phobius"/>
    </source>
</evidence>
<feature type="signal peptide" evidence="7">
    <location>
        <begin position="1"/>
        <end position="22"/>
    </location>
</feature>
<keyword evidence="7" id="KW-0732">Signal</keyword>
<dbReference type="SUPFAM" id="SSF52833">
    <property type="entry name" value="Thioredoxin-like"/>
    <property type="match status" value="1"/>
</dbReference>
<keyword evidence="11" id="KW-1185">Reference proteome</keyword>
<name>A0ABW5C8A3_9PROT</name>
<dbReference type="Gene3D" id="3.40.30.10">
    <property type="entry name" value="Glutaredoxin"/>
    <property type="match status" value="1"/>
</dbReference>
<dbReference type="InterPro" id="IPR003834">
    <property type="entry name" value="Cyt_c_assmbl_TM_dom"/>
</dbReference>
<keyword evidence="5 6" id="KW-0472">Membrane</keyword>
<evidence type="ECO:0000259" key="8">
    <source>
        <dbReference type="Pfam" id="PF02683"/>
    </source>
</evidence>
<dbReference type="RefSeq" id="WP_377313397.1">
    <property type="nucleotide sequence ID" value="NZ_JBHUIY010000001.1"/>
</dbReference>
<feature type="chain" id="PRO_5046047670" evidence="7">
    <location>
        <begin position="23"/>
        <end position="646"/>
    </location>
</feature>
<feature type="domain" description="Cytochrome C biogenesis protein transmembrane" evidence="8">
    <location>
        <begin position="296"/>
        <end position="510"/>
    </location>
</feature>
<dbReference type="PANTHER" id="PTHR32234">
    <property type="entry name" value="THIOL:DISULFIDE INTERCHANGE PROTEIN DSBD"/>
    <property type="match status" value="1"/>
</dbReference>
<sequence>MRWVTVFLAVILPLLLALPAAADGQGGAGASAWAASEAGRVRLIAAADSVGPGAAPLRLALDFDLAPGWKIYWRTPGDAGYPPALDWGGSDNLAAATLRWPAPHRFVLGGLQNYGYQGRVALPLAVSPAVPGRGVALRARLSFLACATLCVPQQADLALDLPAGDGAASAYADAVAAAEAAVPGDGAAVGLTLERVEARGTGAEARLRLIARADPPFTDPDLFVESAAIPAFGQPKLRLSSDRRRLEIEIAPAEPPAAPLAGTPVTVTLTDGGRALEAAVSVAAAPAGGDTALAGMLLVALLGGLVLNLMPCVLPVLSIKLLGILGHGGGERGPARRGFLASAAGIVASFLLLAGLAAGLRAAGLAVGWGIQFQQPVFLAVMIALLLAFAANLWGLYEIALPRWLLDRLPAGPGPGGIGGNFLAGAFATLLATPCSAPFVGTAITFALGRGPVEIVAIFLALGLGMAAPFLLVAAWPDAVLRLPRPGRWMLRLRAALGVALAATALWLGSVLVDVLRAPAAGTPPAVSGRVPWVAFDPAAIPGLVAAGKVVLVDVTADWCITCKVNDAAVLEREPVALRLAAPGVVAMRADWTRPDPAITAYLARFDRYAIPFNAVYGPGLPEGVALPELLTSGAVTAALERAAKP</sequence>
<evidence type="ECO:0000256" key="5">
    <source>
        <dbReference type="ARBA" id="ARBA00023136"/>
    </source>
</evidence>
<feature type="transmembrane region" description="Helical" evidence="6">
    <location>
        <begin position="493"/>
        <end position="513"/>
    </location>
</feature>
<keyword evidence="4 6" id="KW-1133">Transmembrane helix</keyword>
<reference evidence="11" key="1">
    <citation type="journal article" date="2019" name="Int. J. Syst. Evol. Microbiol.">
        <title>The Global Catalogue of Microorganisms (GCM) 10K type strain sequencing project: providing services to taxonomists for standard genome sequencing and annotation.</title>
        <authorList>
            <consortium name="The Broad Institute Genomics Platform"/>
            <consortium name="The Broad Institute Genome Sequencing Center for Infectious Disease"/>
            <person name="Wu L."/>
            <person name="Ma J."/>
        </authorList>
    </citation>
    <scope>NUCLEOTIDE SEQUENCE [LARGE SCALE GENOMIC DNA]</scope>
    <source>
        <strain evidence="11">KCTC 15012</strain>
    </source>
</reference>
<dbReference type="InterPro" id="IPR035671">
    <property type="entry name" value="DsbD_gamma"/>
</dbReference>
<comment type="caution">
    <text evidence="10">The sequence shown here is derived from an EMBL/GenBank/DDBJ whole genome shotgun (WGS) entry which is preliminary data.</text>
</comment>
<evidence type="ECO:0000256" key="4">
    <source>
        <dbReference type="ARBA" id="ARBA00022989"/>
    </source>
</evidence>
<dbReference type="InterPro" id="IPR028250">
    <property type="entry name" value="DsbDN"/>
</dbReference>
<dbReference type="Pfam" id="PF13899">
    <property type="entry name" value="Thioredoxin_7"/>
    <property type="match status" value="1"/>
</dbReference>
<feature type="transmembrane region" description="Helical" evidence="6">
    <location>
        <begin position="377"/>
        <end position="401"/>
    </location>
</feature>
<protein>
    <submittedName>
        <fullName evidence="10">Protein-disulfide reductase DsbD family protein</fullName>
    </submittedName>
</protein>
<feature type="transmembrane region" description="Helical" evidence="6">
    <location>
        <begin position="455"/>
        <end position="481"/>
    </location>
</feature>
<evidence type="ECO:0000256" key="2">
    <source>
        <dbReference type="ARBA" id="ARBA00022692"/>
    </source>
</evidence>
<organism evidence="10 11">
    <name type="scientific">Phaeospirillum tilakii</name>
    <dbReference type="NCBI Taxonomy" id="741673"/>
    <lineage>
        <taxon>Bacteria</taxon>
        <taxon>Pseudomonadati</taxon>
        <taxon>Pseudomonadota</taxon>
        <taxon>Alphaproteobacteria</taxon>
        <taxon>Rhodospirillales</taxon>
        <taxon>Rhodospirillaceae</taxon>
        <taxon>Phaeospirillum</taxon>
    </lineage>
</organism>
<dbReference type="Pfam" id="PF02683">
    <property type="entry name" value="DsbD_TM"/>
    <property type="match status" value="1"/>
</dbReference>
<accession>A0ABW5C8A3</accession>
<dbReference type="EMBL" id="JBHUIY010000001">
    <property type="protein sequence ID" value="MFD2232243.1"/>
    <property type="molecule type" value="Genomic_DNA"/>
</dbReference>
<evidence type="ECO:0000256" key="1">
    <source>
        <dbReference type="ARBA" id="ARBA00004141"/>
    </source>
</evidence>
<comment type="subcellular location">
    <subcellularLocation>
        <location evidence="1">Membrane</location>
        <topology evidence="1">Multi-pass membrane protein</topology>
    </subcellularLocation>
</comment>
<dbReference type="Proteomes" id="UP001597296">
    <property type="component" value="Unassembled WGS sequence"/>
</dbReference>
<evidence type="ECO:0000259" key="9">
    <source>
        <dbReference type="Pfam" id="PF11412"/>
    </source>
</evidence>
<dbReference type="InterPro" id="IPR036249">
    <property type="entry name" value="Thioredoxin-like_sf"/>
</dbReference>
<feature type="transmembrane region" description="Helical" evidence="6">
    <location>
        <begin position="422"/>
        <end position="449"/>
    </location>
</feature>
<dbReference type="CDD" id="cd02953">
    <property type="entry name" value="DsbDgamma"/>
    <property type="match status" value="1"/>
</dbReference>
<dbReference type="Pfam" id="PF11412">
    <property type="entry name" value="DsbD_N"/>
    <property type="match status" value="1"/>
</dbReference>
<evidence type="ECO:0000256" key="7">
    <source>
        <dbReference type="SAM" id="SignalP"/>
    </source>
</evidence>
<feature type="transmembrane region" description="Helical" evidence="6">
    <location>
        <begin position="292"/>
        <end position="317"/>
    </location>
</feature>
<feature type="domain" description="Thiol:disulfide interchange protein DsbD N-terminal" evidence="9">
    <location>
        <begin position="57"/>
        <end position="159"/>
    </location>
</feature>
<keyword evidence="3" id="KW-0201">Cytochrome c-type biogenesis</keyword>
<gene>
    <name evidence="10" type="ORF">ACFSNB_00340</name>
</gene>
<proteinExistence type="predicted"/>
<evidence type="ECO:0000313" key="10">
    <source>
        <dbReference type="EMBL" id="MFD2232243.1"/>
    </source>
</evidence>
<dbReference type="PANTHER" id="PTHR32234:SF3">
    <property type="entry name" value="SUPPRESSION OF COPPER SENSITIVITY PROTEIN"/>
    <property type="match status" value="1"/>
</dbReference>
<evidence type="ECO:0000313" key="11">
    <source>
        <dbReference type="Proteomes" id="UP001597296"/>
    </source>
</evidence>
<feature type="transmembrane region" description="Helical" evidence="6">
    <location>
        <begin position="338"/>
        <end position="371"/>
    </location>
</feature>
<keyword evidence="2 6" id="KW-0812">Transmembrane</keyword>